<sequence length="94" mass="10452">MLPQNMVMKDAVDAEELTRLDLRDLEARYGYPYLVIHRSDLHGTLLRACERAGVDLGTDAHCTAYENTGTGARVRFTDGRTDEAEVVVADVRPS</sequence>
<accession>A0ABT0ZIR4</accession>
<dbReference type="InterPro" id="IPR036188">
    <property type="entry name" value="FAD/NAD-bd_sf"/>
</dbReference>
<proteinExistence type="predicted"/>
<keyword evidence="2" id="KW-1185">Reference proteome</keyword>
<comment type="caution">
    <text evidence="1">The sequence shown here is derived from an EMBL/GenBank/DDBJ whole genome shotgun (WGS) entry which is preliminary data.</text>
</comment>
<organism evidence="1 2">
    <name type="scientific">Streptomyces macrolidinus</name>
    <dbReference type="NCBI Taxonomy" id="2952607"/>
    <lineage>
        <taxon>Bacteria</taxon>
        <taxon>Bacillati</taxon>
        <taxon>Actinomycetota</taxon>
        <taxon>Actinomycetes</taxon>
        <taxon>Kitasatosporales</taxon>
        <taxon>Streptomycetaceae</taxon>
        <taxon>Streptomyces</taxon>
    </lineage>
</organism>
<dbReference type="EMBL" id="JAMWMR010000022">
    <property type="protein sequence ID" value="MCN9243458.1"/>
    <property type="molecule type" value="Genomic_DNA"/>
</dbReference>
<dbReference type="SUPFAM" id="SSF51905">
    <property type="entry name" value="FAD/NAD(P)-binding domain"/>
    <property type="match status" value="1"/>
</dbReference>
<dbReference type="Gene3D" id="3.50.50.60">
    <property type="entry name" value="FAD/NAD(P)-binding domain"/>
    <property type="match status" value="1"/>
</dbReference>
<name>A0ABT0ZIR4_9ACTN</name>
<dbReference type="RefSeq" id="WP_252426842.1">
    <property type="nucleotide sequence ID" value="NZ_JAMWMR010000022.1"/>
</dbReference>
<gene>
    <name evidence="1" type="ORF">NGF19_22170</name>
</gene>
<protein>
    <submittedName>
        <fullName evidence="1">Uncharacterized protein</fullName>
    </submittedName>
</protein>
<reference evidence="1 2" key="1">
    <citation type="submission" date="2022-05" db="EMBL/GenBank/DDBJ databases">
        <title>Streptomyces sp. nov. RY43-2 isolated from soil of a peat swamp forest.</title>
        <authorList>
            <person name="Kanchanasin P."/>
            <person name="Tanasupawat S."/>
            <person name="Phongsopitanun W."/>
        </authorList>
    </citation>
    <scope>NUCLEOTIDE SEQUENCE [LARGE SCALE GENOMIC DNA]</scope>
    <source>
        <strain evidence="1 2">RY43-2</strain>
    </source>
</reference>
<dbReference type="Proteomes" id="UP001523219">
    <property type="component" value="Unassembled WGS sequence"/>
</dbReference>
<evidence type="ECO:0000313" key="1">
    <source>
        <dbReference type="EMBL" id="MCN9243458.1"/>
    </source>
</evidence>
<evidence type="ECO:0000313" key="2">
    <source>
        <dbReference type="Proteomes" id="UP001523219"/>
    </source>
</evidence>